<sequence length="52" mass="6056">MNIQTRSKFVEYEFPYNKSLVEGLKICDEKDLKTRTDKKAGKVYLDKGKNKG</sequence>
<proteinExistence type="predicted"/>
<keyword evidence="2" id="KW-1185">Reference proteome</keyword>
<reference evidence="2" key="1">
    <citation type="submission" date="2017-06" db="EMBL/GenBank/DDBJ databases">
        <authorList>
            <person name="Cremers G."/>
        </authorList>
    </citation>
    <scope>NUCLEOTIDE SEQUENCE [LARGE SCALE GENOMIC DNA]</scope>
</reference>
<dbReference type="AlphaFoldDB" id="A0A284VQR0"/>
<evidence type="ECO:0000313" key="1">
    <source>
        <dbReference type="EMBL" id="SNQ61624.1"/>
    </source>
</evidence>
<name>A0A284VQR0_9EURY</name>
<dbReference type="Proteomes" id="UP000218615">
    <property type="component" value="Unassembled WGS sequence"/>
</dbReference>
<gene>
    <name evidence="1" type="ORF">MNV_420008</name>
</gene>
<organism evidence="1 2">
    <name type="scientific">Candidatus Methanoperedens nitratireducens</name>
    <dbReference type="NCBI Taxonomy" id="1392998"/>
    <lineage>
        <taxon>Archaea</taxon>
        <taxon>Methanobacteriati</taxon>
        <taxon>Methanobacteriota</taxon>
        <taxon>Stenosarchaea group</taxon>
        <taxon>Methanomicrobia</taxon>
        <taxon>Methanosarcinales</taxon>
        <taxon>ANME-2 cluster</taxon>
        <taxon>Candidatus Methanoperedentaceae</taxon>
        <taxon>Candidatus Methanoperedens</taxon>
    </lineage>
</organism>
<protein>
    <submittedName>
        <fullName evidence="1">Uncharacterized protein</fullName>
    </submittedName>
</protein>
<evidence type="ECO:0000313" key="2">
    <source>
        <dbReference type="Proteomes" id="UP000218615"/>
    </source>
</evidence>
<dbReference type="EMBL" id="FZMP01000188">
    <property type="protein sequence ID" value="SNQ61624.1"/>
    <property type="molecule type" value="Genomic_DNA"/>
</dbReference>
<accession>A0A284VQR0</accession>
<dbReference type="RefSeq" id="WP_218838017.1">
    <property type="nucleotide sequence ID" value="NZ_FZMP01000188.1"/>
</dbReference>